<proteinExistence type="predicted"/>
<accession>A0A915JI25</accession>
<dbReference type="OMA" id="VEVMLEC"/>
<dbReference type="InterPro" id="IPR004148">
    <property type="entry name" value="BAR_dom"/>
</dbReference>
<keyword evidence="2" id="KW-0812">Transmembrane</keyword>
<feature type="transmembrane region" description="Helical" evidence="2">
    <location>
        <begin position="12"/>
        <end position="33"/>
    </location>
</feature>
<keyword evidence="2" id="KW-0472">Membrane</keyword>
<dbReference type="InterPro" id="IPR027267">
    <property type="entry name" value="AH/BAR_dom_sf"/>
</dbReference>
<dbReference type="Proteomes" id="UP000887565">
    <property type="component" value="Unplaced"/>
</dbReference>
<dbReference type="PROSITE" id="PS51021">
    <property type="entry name" value="BAR"/>
    <property type="match status" value="1"/>
</dbReference>
<dbReference type="Pfam" id="PF03114">
    <property type="entry name" value="BAR"/>
    <property type="match status" value="1"/>
</dbReference>
<dbReference type="GO" id="GO:0005737">
    <property type="term" value="C:cytoplasm"/>
    <property type="evidence" value="ECO:0007669"/>
    <property type="project" value="InterPro"/>
</dbReference>
<keyword evidence="2" id="KW-1133">Transmembrane helix</keyword>
<feature type="region of interest" description="Disordered" evidence="1">
    <location>
        <begin position="235"/>
        <end position="254"/>
    </location>
</feature>
<dbReference type="AlphaFoldDB" id="A0A915JI25"/>
<feature type="transmembrane region" description="Helical" evidence="2">
    <location>
        <begin position="74"/>
        <end position="97"/>
    </location>
</feature>
<sequence>MRFDLLGINRKGLCISFYDFDLYFLPLFFIIAARVEDYLYEKLELRKENRMNNLELLGQAMTEAGNEFSAGTAYGIHIFVLSVYVATSLKCLGSALLKVGATQYRLGAAERDFLQTSAANVLTPLKRFLEGDMKTIAKERKILMNKRLDLDACKNRLRKARSVEGQAHAEADLRVAQSEFDKQSEILKLLLEGIQTAHNNHLKCLRDFAEAQMTFYAQCHQHMADLQRELSGAQEVRAEASSDLSHNHSLRKNDEENDDIDDVVICINGDF</sequence>
<name>A0A915JI25_ROMCU</name>
<organism evidence="4 5">
    <name type="scientific">Romanomermis culicivorax</name>
    <name type="common">Nematode worm</name>
    <dbReference type="NCBI Taxonomy" id="13658"/>
    <lineage>
        <taxon>Eukaryota</taxon>
        <taxon>Metazoa</taxon>
        <taxon>Ecdysozoa</taxon>
        <taxon>Nematoda</taxon>
        <taxon>Enoplea</taxon>
        <taxon>Dorylaimia</taxon>
        <taxon>Mermithida</taxon>
        <taxon>Mermithoidea</taxon>
        <taxon>Mermithidae</taxon>
        <taxon>Romanomermis</taxon>
    </lineage>
</organism>
<keyword evidence="4" id="KW-1185">Reference proteome</keyword>
<dbReference type="Gene3D" id="1.20.1270.60">
    <property type="entry name" value="Arfaptin homology (AH) domain/BAR domain"/>
    <property type="match status" value="1"/>
</dbReference>
<dbReference type="WBParaSite" id="nRc.2.0.1.t25794-RA">
    <property type="protein sequence ID" value="nRc.2.0.1.t25794-RA"/>
    <property type="gene ID" value="nRc.2.0.1.g25794"/>
</dbReference>
<feature type="domain" description="BAR" evidence="3">
    <location>
        <begin position="1"/>
        <end position="239"/>
    </location>
</feature>
<evidence type="ECO:0000313" key="4">
    <source>
        <dbReference type="Proteomes" id="UP000887565"/>
    </source>
</evidence>
<evidence type="ECO:0000259" key="3">
    <source>
        <dbReference type="PROSITE" id="PS51021"/>
    </source>
</evidence>
<dbReference type="SMART" id="SM00721">
    <property type="entry name" value="BAR"/>
    <property type="match status" value="1"/>
</dbReference>
<evidence type="ECO:0000256" key="1">
    <source>
        <dbReference type="SAM" id="MobiDB-lite"/>
    </source>
</evidence>
<evidence type="ECO:0000256" key="2">
    <source>
        <dbReference type="SAM" id="Phobius"/>
    </source>
</evidence>
<dbReference type="SUPFAM" id="SSF103657">
    <property type="entry name" value="BAR/IMD domain-like"/>
    <property type="match status" value="1"/>
</dbReference>
<reference evidence="5" key="1">
    <citation type="submission" date="2022-11" db="UniProtKB">
        <authorList>
            <consortium name="WormBaseParasite"/>
        </authorList>
    </citation>
    <scope>IDENTIFICATION</scope>
</reference>
<protein>
    <submittedName>
        <fullName evidence="5">BAR domain-containing protein</fullName>
    </submittedName>
</protein>
<evidence type="ECO:0000313" key="5">
    <source>
        <dbReference type="WBParaSite" id="nRc.2.0.1.t25794-RA"/>
    </source>
</evidence>